<evidence type="ECO:0000313" key="2">
    <source>
        <dbReference type="EMBL" id="SMY09274.1"/>
    </source>
</evidence>
<dbReference type="OrthoDB" id="1746166at2"/>
<dbReference type="Proteomes" id="UP000201613">
    <property type="component" value="Unassembled WGS sequence"/>
</dbReference>
<keyword evidence="3" id="KW-1185">Reference proteome</keyword>
<sequence>MPSPAPNRGLRRSDFVQVAKGGLGDGHNSFAHSMAWFEGKIYVGSTRSNLCMLKHQTAYTDPALEVWPVDCPDTRDQLYANVDRRSQIWCYDPADGSWENVFKAPYVTGIDGTQVSRDIGYRSMEVFHGSATEKPALYVSTWAPGRAPGGGLILRTTDGKEFIPVTPHGITDGSFSTTRSLTSFNGKMHFAPTGQRDTKGKGDGGQQNFARPQIYASPAPEDGGWVIVNEPAFGDKGNLGIFTLATANNQLYAGTLNKEGLQIWATDGELLHKPGSRPANDEEATYYRWRKICDKGAGRGPLNQAVASMTEFKGALYVGTGIQGGGNDRVNNVGPAAAEVLRVNADDSVDVIVGDRDDDAPDGREPLSGLTSGFGHFFNGYMWTMTEHDGWLYVGTYDWAITLRWAKLSRMPDKVQALMSRVGLEQVVEADGGADLWRTADGENWVPVCKQGFKNPYNWGIRNLVSTPIGLFVGTANVFGPTVAMKTENGWEYKDNPDGGLEVWLGHCDPEPGR</sequence>
<gene>
    <name evidence="2" type="ORF">LOM8899_03439</name>
</gene>
<dbReference type="EMBL" id="FXZK01000008">
    <property type="protein sequence ID" value="SMY09274.1"/>
    <property type="molecule type" value="Genomic_DNA"/>
</dbReference>
<protein>
    <submittedName>
        <fullName evidence="2">Uncharacterized protein</fullName>
    </submittedName>
</protein>
<reference evidence="2 3" key="1">
    <citation type="submission" date="2017-05" db="EMBL/GenBank/DDBJ databases">
        <authorList>
            <person name="Song R."/>
            <person name="Chenine A.L."/>
            <person name="Ruprecht R.M."/>
        </authorList>
    </citation>
    <scope>NUCLEOTIDE SEQUENCE [LARGE SCALE GENOMIC DNA]</scope>
    <source>
        <strain evidence="2 3">CECT 8899</strain>
    </source>
</reference>
<proteinExistence type="predicted"/>
<evidence type="ECO:0000313" key="3">
    <source>
        <dbReference type="Proteomes" id="UP000201613"/>
    </source>
</evidence>
<dbReference type="AlphaFoldDB" id="A0A238LIP1"/>
<organism evidence="2 3">
    <name type="scientific">Flavimaricola marinus</name>
    <dbReference type="NCBI Taxonomy" id="1819565"/>
    <lineage>
        <taxon>Bacteria</taxon>
        <taxon>Pseudomonadati</taxon>
        <taxon>Pseudomonadota</taxon>
        <taxon>Alphaproteobacteria</taxon>
        <taxon>Rhodobacterales</taxon>
        <taxon>Paracoccaceae</taxon>
        <taxon>Flavimaricola</taxon>
    </lineage>
</organism>
<accession>A0A238LIP1</accession>
<dbReference type="RefSeq" id="WP_133065059.1">
    <property type="nucleotide sequence ID" value="NZ_FXZK01000008.1"/>
</dbReference>
<dbReference type="SUPFAM" id="SSF63825">
    <property type="entry name" value="YWTD domain"/>
    <property type="match status" value="1"/>
</dbReference>
<feature type="region of interest" description="Disordered" evidence="1">
    <location>
        <begin position="189"/>
        <end position="210"/>
    </location>
</feature>
<evidence type="ECO:0000256" key="1">
    <source>
        <dbReference type="SAM" id="MobiDB-lite"/>
    </source>
</evidence>
<name>A0A238LIP1_9RHOB</name>